<name>A0A2N9IGQ5_FAGSY</name>
<dbReference type="Pfam" id="PF00225">
    <property type="entry name" value="Kinesin"/>
    <property type="match status" value="1"/>
</dbReference>
<dbReference type="FunFam" id="1.10.10.10:FF:000322">
    <property type="entry name" value="Probable disease resistance protein At1g63360"/>
    <property type="match status" value="1"/>
</dbReference>
<keyword evidence="1" id="KW-0677">Repeat</keyword>
<evidence type="ECO:0000256" key="2">
    <source>
        <dbReference type="ARBA" id="ARBA00022741"/>
    </source>
</evidence>
<dbReference type="InterPro" id="IPR002182">
    <property type="entry name" value="NB-ARC"/>
</dbReference>
<comment type="similarity">
    <text evidence="5">Belongs to the TRAFAC class myosin-kinesin ATPase superfamily. Kinesin family.</text>
</comment>
<evidence type="ECO:0000256" key="3">
    <source>
        <dbReference type="ARBA" id="ARBA00022821"/>
    </source>
</evidence>
<dbReference type="SMART" id="SM00129">
    <property type="entry name" value="KISc"/>
    <property type="match status" value="1"/>
</dbReference>
<dbReference type="InterPro" id="IPR036388">
    <property type="entry name" value="WH-like_DNA-bd_sf"/>
</dbReference>
<keyword evidence="2 5" id="KW-0547">Nucleotide-binding</keyword>
<reference evidence="8" key="1">
    <citation type="submission" date="2018-02" db="EMBL/GenBank/DDBJ databases">
        <authorList>
            <person name="Cohen D.B."/>
            <person name="Kent A.D."/>
        </authorList>
    </citation>
    <scope>NUCLEOTIDE SEQUENCE</scope>
</reference>
<feature type="compositionally biased region" description="Basic and acidic residues" evidence="6">
    <location>
        <begin position="2019"/>
        <end position="2029"/>
    </location>
</feature>
<feature type="compositionally biased region" description="Basic and acidic residues" evidence="6">
    <location>
        <begin position="1985"/>
        <end position="2002"/>
    </location>
</feature>
<dbReference type="Pfam" id="PF18052">
    <property type="entry name" value="Rx_N"/>
    <property type="match status" value="1"/>
</dbReference>
<keyword evidence="3" id="KW-0611">Plant defense</keyword>
<dbReference type="InterPro" id="IPR055414">
    <property type="entry name" value="LRR_R13L4/SHOC2-like"/>
</dbReference>
<organism evidence="8">
    <name type="scientific">Fagus sylvatica</name>
    <name type="common">Beechnut</name>
    <dbReference type="NCBI Taxonomy" id="28930"/>
    <lineage>
        <taxon>Eukaryota</taxon>
        <taxon>Viridiplantae</taxon>
        <taxon>Streptophyta</taxon>
        <taxon>Embryophyta</taxon>
        <taxon>Tracheophyta</taxon>
        <taxon>Spermatophyta</taxon>
        <taxon>Magnoliopsida</taxon>
        <taxon>eudicotyledons</taxon>
        <taxon>Gunneridae</taxon>
        <taxon>Pentapetalae</taxon>
        <taxon>rosids</taxon>
        <taxon>fabids</taxon>
        <taxon>Fagales</taxon>
        <taxon>Fagaceae</taxon>
        <taxon>Fagus</taxon>
    </lineage>
</organism>
<dbReference type="Pfam" id="PF00931">
    <property type="entry name" value="NB-ARC"/>
    <property type="match status" value="1"/>
</dbReference>
<keyword evidence="4 5" id="KW-0505">Motor protein</keyword>
<dbReference type="Gene3D" id="1.10.10.10">
    <property type="entry name" value="Winged helix-like DNA-binding domain superfamily/Winged helix DNA-binding domain"/>
    <property type="match status" value="1"/>
</dbReference>
<feature type="binding site" evidence="5">
    <location>
        <begin position="1011"/>
        <end position="1018"/>
    </location>
    <ligand>
        <name>ATP</name>
        <dbReference type="ChEBI" id="CHEBI:30616"/>
    </ligand>
</feature>
<sequence>MAEIGFGIAVKVLEQLGFLIYQEVSSAWGIRSNLIKLEGTVSAIKAVLLDAEEKQASDHRLNHWLGQLKDVLHDAENVLDEFQYRVLQKEVMQRYGSTSKKVRDFFSSSSPLAFRFEMAHKIKGIRKRVDDIAADKDKFNLAQRLEDRKIINMQEERYKTHSFVHPPNVIGRDDDKAKIIDLLMQQDADRNVNVIPIVGIGGLGKTTLANLVYNNKRVVLHFQLRMWVCVSEDFNITWLIKEIIKSAIGSIDENLSVDQLQIFLRELLKDMKFLLVLDDVWNEDRNKWIELEDLLLGGCNGSKILVTTRNSSVATIMGTTLTYNLDGLSQDDCFSLFVKLAFKKGEEKHYPNLLEVGKEIVRKCKGVPLAVRTLAGLLYSQVDEGRWKFVRDNEIWNLEQKEGDILPALRLSYNQLPFHLKQCFAYCSLFPKDYEFKNLELIQFWMAHGILQSHGNQELEYVGDLYIKELWLRSFFQDVDQLEGMFRYTFKMHDLIHDLALLIGKGEFSIVTKNSSIAANVCHLSFLEYDVEVTTKLKRLSRVQTIIFQTKQPMSLVETCISRLKFLRLLDLRKSSFEELPSSISTLKHLRFLDLSCNSVIKKLPNSICNLHSLQTLLLGGCNNLERLPKGIRNMISLRFLVVTTKHTCLSENQEGCLNSLRYLAIGDCEHLRCLFEGMDGRLVYLRTLLVGNCPRLTSLSLSIKHLTALEFLIISNCKELCLTVGEENHNLKLILRMLMIFDLPKLEVLPQWLQGSVNTLQHLVIGGCDNFKALPEWLPSLKSLQKLQIIACPILPSLPKGMQALTALKELTISGCPTLSSNLKKEDWSYFAHVPKIDIEGVFSNAGVIKHRPLAGHVSGCHVTVSSLFQKILRGSNFMLAQTPAFVMLDLEFDGGQVQELSSAALGYYKVVKENRNLYNMFQDLKGNIRVYCRIRLSFSDESKTVIDFFGEDGSLVILDPLKPQKDGRKVFQFNRLFGPTATQDEVFKDTQPLIRSVMDGYNVCIFAYGQTGSGKTYTMTASFIRTIGRICFPLLFKRDCPEFSSDHFPIILECGDFSRGKRPFRFENMWLKADGFKERVKRWWDAYIFQGTPSFIVACKLKALKTDLKKWNEEVFGNVGMRKNQLMFDLNEMDSVAELRPLTGEEYDKKALIVANLERTALLEEISWRKKSKALWLHEGDKNTKFFHRLANSNRRYNSISSLSINGELSTDPAAISDHITLFYNWLFTEEESQRPLLDGLDFSMISDEDAAWLERSFDDDEVVGVVLGFNGDKAPGVVSLRNGGIGLSSVFPQLGFPSLLMAVPCGFFASSRGLRQGDPLSPLLFVIVMEALSRLLDRAVREGLCSGFTVVGDVPNIEDIREILGCKLAILPMKYLGLPLGANFKDNTIWNSVLEKVERRLAGWKRLFACPIQSGGLAIRDLRSFNKALLGKWLWRYGLERDALWRLVVDAKYGSLWGGWCSELGKGPYGVSVWKFIRRGWDNFFQHCAFVVGDGKRVKFWHDCWCGDMPLKGAFPELFIISGDREASVDDIMSFPNGILHWDIRFSRNVHDWELESLSSFMELIYSIPLKGEGDDKLGWRHKPNKGFSDWCCMCKRSGESVDHLLLHCPMAWELWSMVLGLFGVHWVMPCHVLGCLGWVAGLLWQSLQYGCLENGASLCDVVSLEGEECNIRVYCRIRLSFSDESKTVIDFFGEDGSLVILDPLKPQKDGRKVFQFNRLFGPTATQDEVFKDTQPLIRSVMDGYNVCIFAYGQTGSGKTYTMHTLEIRSCTGDNGLSLPDATMHPVKSTTDVLSLMKLGEVNRVVSSTAINNRSSRSHSVLTVHVHGKDVSGSTLHSCLHLVDLAGSERVDKSEVTGDRLREAQYINKSLSCLGDVITALAQKNSHIPYRNSKLTLLLQDSLGGHAKTLMFAHVSPEEDSFGETVSTLKFAQRVSTVELGAARPNKESSEVMQLKEQIESLKKALTKKEAQSMQFQFSKIKEPKSPCEKPKAVPERTPPRSRRLSIENCSATKTEKVMNTEDRKGTSSIPTRSRRLSLEGPRYGKKDNLQIKLSDEASKPQPFDAVSIQKYGHIQDAEAVTRPYGHFSNGGSIMMGASYAKAPRSPTSTTYQKRVIRTDGRTQIPTLQLPNTPEPPNPILARNEVQIMMQSEVTVSTDFQAPNLIGSTNGKGSQIRKSLRTIGKFINGSEKRNQQNLIEPQTPIKGATNIICPKSPVTANARTQRRQSLTGIQASGSDKSRRSSLGGKSNDSNTKDNRNAKTPPPVHPSTKMTNKRWL</sequence>
<dbReference type="InterPro" id="IPR027417">
    <property type="entry name" value="P-loop_NTPase"/>
</dbReference>
<gene>
    <name evidence="8" type="ORF">FSB_LOCUS51111</name>
</gene>
<dbReference type="Gene3D" id="1.20.5.4130">
    <property type="match status" value="1"/>
</dbReference>
<dbReference type="GO" id="GO:0008017">
    <property type="term" value="F:microtubule binding"/>
    <property type="evidence" value="ECO:0007669"/>
    <property type="project" value="InterPro"/>
</dbReference>
<dbReference type="PANTHER" id="PTHR47972">
    <property type="entry name" value="KINESIN-LIKE PROTEIN KLP-3"/>
    <property type="match status" value="1"/>
</dbReference>
<dbReference type="Gene3D" id="3.40.50.300">
    <property type="entry name" value="P-loop containing nucleotide triphosphate hydrolases"/>
    <property type="match status" value="1"/>
</dbReference>
<protein>
    <recommendedName>
        <fullName evidence="7">Kinesin motor domain-containing protein</fullName>
    </recommendedName>
</protein>
<accession>A0A2N9IGQ5</accession>
<evidence type="ECO:0000313" key="8">
    <source>
        <dbReference type="EMBL" id="SPD23229.1"/>
    </source>
</evidence>
<evidence type="ECO:0000256" key="6">
    <source>
        <dbReference type="SAM" id="MobiDB-lite"/>
    </source>
</evidence>
<feature type="region of interest" description="Disordered" evidence="6">
    <location>
        <begin position="1985"/>
        <end position="2006"/>
    </location>
</feature>
<dbReference type="SUPFAM" id="SSF52058">
    <property type="entry name" value="L domain-like"/>
    <property type="match status" value="1"/>
</dbReference>
<evidence type="ECO:0000256" key="1">
    <source>
        <dbReference type="ARBA" id="ARBA00022737"/>
    </source>
</evidence>
<dbReference type="InterPro" id="IPR041118">
    <property type="entry name" value="Rx_N"/>
</dbReference>
<dbReference type="InterPro" id="IPR001752">
    <property type="entry name" value="Kinesin_motor_dom"/>
</dbReference>
<dbReference type="InterPro" id="IPR058922">
    <property type="entry name" value="WHD_DRP"/>
</dbReference>
<proteinExistence type="inferred from homology"/>
<feature type="region of interest" description="Disordered" evidence="6">
    <location>
        <begin position="2019"/>
        <end position="2046"/>
    </location>
</feature>
<dbReference type="GO" id="GO:0043531">
    <property type="term" value="F:ADP binding"/>
    <property type="evidence" value="ECO:0007669"/>
    <property type="project" value="InterPro"/>
</dbReference>
<dbReference type="CDD" id="cd14798">
    <property type="entry name" value="RX-CC_like"/>
    <property type="match status" value="1"/>
</dbReference>
<dbReference type="GO" id="GO:0003777">
    <property type="term" value="F:microtubule motor activity"/>
    <property type="evidence" value="ECO:0007669"/>
    <property type="project" value="InterPro"/>
</dbReference>
<dbReference type="Gene3D" id="3.80.10.10">
    <property type="entry name" value="Ribonuclease Inhibitor"/>
    <property type="match status" value="1"/>
</dbReference>
<dbReference type="EMBL" id="OIVN01005591">
    <property type="protein sequence ID" value="SPD23229.1"/>
    <property type="molecule type" value="Genomic_DNA"/>
</dbReference>
<dbReference type="InterPro" id="IPR032675">
    <property type="entry name" value="LRR_dom_sf"/>
</dbReference>
<evidence type="ECO:0000259" key="7">
    <source>
        <dbReference type="PROSITE" id="PS50067"/>
    </source>
</evidence>
<dbReference type="Pfam" id="PF23559">
    <property type="entry name" value="WHD_DRP"/>
    <property type="match status" value="1"/>
</dbReference>
<dbReference type="InterPro" id="IPR031852">
    <property type="entry name" value="Vik1/Cik1_MT-bd"/>
</dbReference>
<dbReference type="GO" id="GO:0007018">
    <property type="term" value="P:microtubule-based movement"/>
    <property type="evidence" value="ECO:0007669"/>
    <property type="project" value="InterPro"/>
</dbReference>
<dbReference type="PROSITE" id="PS50067">
    <property type="entry name" value="KINESIN_MOTOR_2"/>
    <property type="match status" value="1"/>
</dbReference>
<dbReference type="InterPro" id="IPR038005">
    <property type="entry name" value="RX-like_CC"/>
</dbReference>
<dbReference type="GO" id="GO:0015630">
    <property type="term" value="C:microtubule cytoskeleton"/>
    <property type="evidence" value="ECO:0007669"/>
    <property type="project" value="TreeGrafter"/>
</dbReference>
<dbReference type="Pfam" id="PF23598">
    <property type="entry name" value="LRR_14"/>
    <property type="match status" value="1"/>
</dbReference>
<feature type="region of interest" description="Disordered" evidence="6">
    <location>
        <begin position="2196"/>
        <end position="2215"/>
    </location>
</feature>
<dbReference type="SUPFAM" id="SSF52540">
    <property type="entry name" value="P-loop containing nucleoside triphosphate hydrolases"/>
    <property type="match status" value="3"/>
</dbReference>
<feature type="compositionally biased region" description="Polar residues" evidence="6">
    <location>
        <begin position="2221"/>
        <end position="2241"/>
    </location>
</feature>
<dbReference type="InterPro" id="IPR027640">
    <property type="entry name" value="Kinesin-like_fam"/>
</dbReference>
<dbReference type="Gene3D" id="3.40.850.10">
    <property type="entry name" value="Kinesin motor domain"/>
    <property type="match status" value="3"/>
</dbReference>
<dbReference type="InterPro" id="IPR036961">
    <property type="entry name" value="Kinesin_motor_dom_sf"/>
</dbReference>
<dbReference type="GO" id="GO:0051707">
    <property type="term" value="P:response to other organism"/>
    <property type="evidence" value="ECO:0007669"/>
    <property type="project" value="UniProtKB-ARBA"/>
</dbReference>
<keyword evidence="5" id="KW-0067">ATP-binding</keyword>
<evidence type="ECO:0000256" key="5">
    <source>
        <dbReference type="PROSITE-ProRule" id="PRU00283"/>
    </source>
</evidence>
<dbReference type="GO" id="GO:0005524">
    <property type="term" value="F:ATP binding"/>
    <property type="evidence" value="ECO:0007669"/>
    <property type="project" value="UniProtKB-UniRule"/>
</dbReference>
<evidence type="ECO:0000256" key="4">
    <source>
        <dbReference type="ARBA" id="ARBA00023175"/>
    </source>
</evidence>
<dbReference type="PRINTS" id="PR00380">
    <property type="entry name" value="KINESINHEAVY"/>
</dbReference>
<feature type="domain" description="Kinesin motor" evidence="7">
    <location>
        <begin position="929"/>
        <end position="1941"/>
    </location>
</feature>
<feature type="region of interest" description="Disordered" evidence="6">
    <location>
        <begin position="2220"/>
        <end position="2282"/>
    </location>
</feature>
<dbReference type="Pfam" id="PF16796">
    <property type="entry name" value="Microtub_bd"/>
    <property type="match status" value="2"/>
</dbReference>
<dbReference type="GO" id="GO:0006952">
    <property type="term" value="P:defense response"/>
    <property type="evidence" value="ECO:0007669"/>
    <property type="project" value="UniProtKB-KW"/>
</dbReference>
<dbReference type="PANTHER" id="PTHR47972:SF4">
    <property type="entry name" value="KINESIN-LIKE PROTEIN KIN-14L"/>
    <property type="match status" value="1"/>
</dbReference>
<dbReference type="FunFam" id="3.40.50.300:FF:001091">
    <property type="entry name" value="Probable disease resistance protein At1g61300"/>
    <property type="match status" value="1"/>
</dbReference>